<evidence type="ECO:0000313" key="9">
    <source>
        <dbReference type="EMBL" id="SFL24561.1"/>
    </source>
</evidence>
<feature type="binding site" evidence="7">
    <location>
        <position position="128"/>
    </location>
    <ligand>
        <name>S-adenosyl-L-methionine</name>
        <dbReference type="ChEBI" id="CHEBI:59789"/>
    </ligand>
</feature>
<dbReference type="InterPro" id="IPR023397">
    <property type="entry name" value="SAM-dep_MeTrfase_MraW_recog"/>
</dbReference>
<keyword evidence="4 7" id="KW-0489">Methyltransferase</keyword>
<evidence type="ECO:0000313" key="8">
    <source>
        <dbReference type="EMBL" id="KFN88839.1"/>
    </source>
</evidence>
<dbReference type="PANTHER" id="PTHR11265">
    <property type="entry name" value="S-ADENOSYL-METHYLTRANSFERASE MRAW"/>
    <property type="match status" value="1"/>
</dbReference>
<dbReference type="Gene3D" id="3.40.50.150">
    <property type="entry name" value="Vaccinia Virus protein VP39"/>
    <property type="match status" value="1"/>
</dbReference>
<organism evidence="8 10">
    <name type="scientific">Streptococcus equinus JB1</name>
    <dbReference type="NCBI Taxonomy" id="1294274"/>
    <lineage>
        <taxon>Bacteria</taxon>
        <taxon>Bacillati</taxon>
        <taxon>Bacillota</taxon>
        <taxon>Bacilli</taxon>
        <taxon>Lactobacillales</taxon>
        <taxon>Streptococcaceae</taxon>
        <taxon>Streptococcus</taxon>
    </lineage>
</organism>
<keyword evidence="11" id="KW-1185">Reference proteome</keyword>
<evidence type="ECO:0000256" key="2">
    <source>
        <dbReference type="ARBA" id="ARBA00022490"/>
    </source>
</evidence>
<comment type="catalytic activity">
    <reaction evidence="7">
        <text>cytidine(1402) in 16S rRNA + S-adenosyl-L-methionine = N(4)-methylcytidine(1402) in 16S rRNA + S-adenosyl-L-homocysteine + H(+)</text>
        <dbReference type="Rhea" id="RHEA:42928"/>
        <dbReference type="Rhea" id="RHEA-COMP:10286"/>
        <dbReference type="Rhea" id="RHEA-COMP:10287"/>
        <dbReference type="ChEBI" id="CHEBI:15378"/>
        <dbReference type="ChEBI" id="CHEBI:57856"/>
        <dbReference type="ChEBI" id="CHEBI:59789"/>
        <dbReference type="ChEBI" id="CHEBI:74506"/>
        <dbReference type="ChEBI" id="CHEBI:82748"/>
        <dbReference type="EC" id="2.1.1.199"/>
    </reaction>
</comment>
<keyword evidence="3 7" id="KW-0698">rRNA processing</keyword>
<dbReference type="Gene3D" id="1.10.150.170">
    <property type="entry name" value="Putative methyltransferase TM0872, insert domain"/>
    <property type="match status" value="1"/>
</dbReference>
<dbReference type="PANTHER" id="PTHR11265:SF0">
    <property type="entry name" value="12S RRNA N4-METHYLCYTIDINE METHYLTRANSFERASE"/>
    <property type="match status" value="1"/>
</dbReference>
<dbReference type="FunFam" id="1.10.150.170:FF:000001">
    <property type="entry name" value="Ribosomal RNA small subunit methyltransferase H"/>
    <property type="match status" value="1"/>
</dbReference>
<protein>
    <recommendedName>
        <fullName evidence="7">Ribosomal RNA small subunit methyltransferase H</fullName>
        <ecNumber evidence="7">2.1.1.199</ecNumber>
    </recommendedName>
    <alternativeName>
        <fullName evidence="7">16S rRNA m(4)C1402 methyltransferase</fullName>
    </alternativeName>
    <alternativeName>
        <fullName evidence="7">rRNA (cytosine-N(4)-)-methyltransferase RsmH</fullName>
    </alternativeName>
</protein>
<sequence length="339" mass="38593">MLGFSFYLYLLRKNLSICVIMKGMTKDFHHITVLLHETVDMLDIKPDGIYVDATLGGAGHSEYLLSKLGPNGHLYAFDQDQTAIDNAQIRLKDYIEKGQVTFIKDNFRNLASNLAMHGVTEIDGILYDLGVSSPQLDERERGFSYKKDAPLDMRMNREQDLTAYDVVNTYDYHDLVRIFYKYGEDKFSKQIARKIEQARQEKPIETTTELAEIIKSAKPAKELKKKGHPAKQIFQAIRIEVNDELGAADESIQQAIDLLAVDGRISVITFHSLEDRLTKQLFKEASTVEVPKGLPFIPDDMQPKLALVNRKPILPSQEELEANNRSHSAKLRVARKVRK</sequence>
<dbReference type="EMBL" id="AUZH01000001">
    <property type="protein sequence ID" value="KFN88839.1"/>
    <property type="molecule type" value="Genomic_DNA"/>
</dbReference>
<evidence type="ECO:0000256" key="7">
    <source>
        <dbReference type="HAMAP-Rule" id="MF_01007"/>
    </source>
</evidence>
<keyword evidence="6 7" id="KW-0949">S-adenosyl-L-methionine</keyword>
<feature type="binding site" evidence="7">
    <location>
        <position position="135"/>
    </location>
    <ligand>
        <name>S-adenosyl-L-methionine</name>
        <dbReference type="ChEBI" id="CHEBI:59789"/>
    </ligand>
</feature>
<evidence type="ECO:0000313" key="10">
    <source>
        <dbReference type="Proteomes" id="UP000029382"/>
    </source>
</evidence>
<evidence type="ECO:0000313" key="11">
    <source>
        <dbReference type="Proteomes" id="UP000182793"/>
    </source>
</evidence>
<evidence type="ECO:0000256" key="5">
    <source>
        <dbReference type="ARBA" id="ARBA00022679"/>
    </source>
</evidence>
<dbReference type="PIRSF" id="PIRSF004486">
    <property type="entry name" value="MraW"/>
    <property type="match status" value="1"/>
</dbReference>
<dbReference type="EMBL" id="FOTG01000005">
    <property type="protein sequence ID" value="SFL24561.1"/>
    <property type="molecule type" value="Genomic_DNA"/>
</dbReference>
<feature type="binding site" evidence="7">
    <location>
        <begin position="58"/>
        <end position="60"/>
    </location>
    <ligand>
        <name>S-adenosyl-L-methionine</name>
        <dbReference type="ChEBI" id="CHEBI:59789"/>
    </ligand>
</feature>
<evidence type="ECO:0000256" key="1">
    <source>
        <dbReference type="ARBA" id="ARBA00010396"/>
    </source>
</evidence>
<feature type="binding site" evidence="7">
    <location>
        <position position="78"/>
    </location>
    <ligand>
        <name>S-adenosyl-L-methionine</name>
        <dbReference type="ChEBI" id="CHEBI:59789"/>
    </ligand>
</feature>
<dbReference type="InterPro" id="IPR002903">
    <property type="entry name" value="RsmH"/>
</dbReference>
<evidence type="ECO:0000256" key="3">
    <source>
        <dbReference type="ARBA" id="ARBA00022552"/>
    </source>
</evidence>
<keyword evidence="2 7" id="KW-0963">Cytoplasm</keyword>
<proteinExistence type="inferred from homology"/>
<gene>
    <name evidence="7" type="primary">rsmH</name>
    <name evidence="8" type="ORF">H702_00195</name>
    <name evidence="9" type="ORF">SAMN02910290_01037</name>
</gene>
<comment type="similarity">
    <text evidence="1 7">Belongs to the methyltransferase superfamily. RsmH family.</text>
</comment>
<dbReference type="GO" id="GO:0071424">
    <property type="term" value="F:rRNA (cytosine-N4-)-methyltransferase activity"/>
    <property type="evidence" value="ECO:0007669"/>
    <property type="project" value="UniProtKB-UniRule"/>
</dbReference>
<dbReference type="EC" id="2.1.1.199" evidence="7"/>
<dbReference type="Proteomes" id="UP000029382">
    <property type="component" value="Unassembled WGS sequence"/>
</dbReference>
<comment type="function">
    <text evidence="7">Specifically methylates the N4 position of cytidine in position 1402 (C1402) of 16S rRNA.</text>
</comment>
<dbReference type="NCBIfam" id="TIGR00006">
    <property type="entry name" value="16S rRNA (cytosine(1402)-N(4))-methyltransferase RsmH"/>
    <property type="match status" value="1"/>
</dbReference>
<dbReference type="SUPFAM" id="SSF81799">
    <property type="entry name" value="Putative methyltransferase TM0872, insert domain"/>
    <property type="match status" value="1"/>
</dbReference>
<dbReference type="AlphaFoldDB" id="A0A091BVS8"/>
<dbReference type="Proteomes" id="UP000182793">
    <property type="component" value="Unassembled WGS sequence"/>
</dbReference>
<dbReference type="GO" id="GO:0005737">
    <property type="term" value="C:cytoplasm"/>
    <property type="evidence" value="ECO:0007669"/>
    <property type="project" value="UniProtKB-SubCell"/>
</dbReference>
<accession>A0A091BVS8</accession>
<name>A0A091BVS8_STREI</name>
<dbReference type="HAMAP" id="MF_01007">
    <property type="entry name" value="16SrRNA_methyltr_H"/>
    <property type="match status" value="1"/>
</dbReference>
<evidence type="ECO:0000256" key="6">
    <source>
        <dbReference type="ARBA" id="ARBA00022691"/>
    </source>
</evidence>
<dbReference type="InterPro" id="IPR029063">
    <property type="entry name" value="SAM-dependent_MTases_sf"/>
</dbReference>
<comment type="subcellular location">
    <subcellularLocation>
        <location evidence="7">Cytoplasm</location>
    </subcellularLocation>
</comment>
<comment type="caution">
    <text evidence="8">The sequence shown here is derived from an EMBL/GenBank/DDBJ whole genome shotgun (WGS) entry which is preliminary data.</text>
</comment>
<reference evidence="9 11" key="2">
    <citation type="submission" date="2016-10" db="EMBL/GenBank/DDBJ databases">
        <authorList>
            <person name="Varghese N."/>
            <person name="Submissions S."/>
        </authorList>
    </citation>
    <scope>NUCLEOTIDE SEQUENCE [LARGE SCALE GENOMIC DNA]</scope>
    <source>
        <strain evidence="9 11">JB1</strain>
    </source>
</reference>
<evidence type="ECO:0000256" key="4">
    <source>
        <dbReference type="ARBA" id="ARBA00022603"/>
    </source>
</evidence>
<dbReference type="GO" id="GO:0070475">
    <property type="term" value="P:rRNA base methylation"/>
    <property type="evidence" value="ECO:0007669"/>
    <property type="project" value="UniProtKB-UniRule"/>
</dbReference>
<feature type="binding site" evidence="7">
    <location>
        <position position="107"/>
    </location>
    <ligand>
        <name>S-adenosyl-L-methionine</name>
        <dbReference type="ChEBI" id="CHEBI:59789"/>
    </ligand>
</feature>
<reference evidence="8 10" key="1">
    <citation type="journal article" date="2014" name="Genome Announc.">
        <title>Draft Genome Sequences of Streptococcus bovis Strains ATCC 33317 and JB1.</title>
        <authorList>
            <person name="Benahmed F.H."/>
            <person name="Gopinath G.R."/>
            <person name="Harbottle H."/>
            <person name="Cotta M.A."/>
            <person name="Luo Y."/>
            <person name="Henderson C."/>
            <person name="Teri P."/>
            <person name="Soppet D."/>
            <person name="Rasmussen M."/>
            <person name="Whitehead T.R."/>
            <person name="Davidson M."/>
        </authorList>
    </citation>
    <scope>NUCLEOTIDE SEQUENCE [LARGE SCALE GENOMIC DNA]</scope>
    <source>
        <strain evidence="8 10">JB1</strain>
    </source>
</reference>
<dbReference type="SUPFAM" id="SSF53335">
    <property type="entry name" value="S-adenosyl-L-methionine-dependent methyltransferases"/>
    <property type="match status" value="1"/>
</dbReference>
<dbReference type="Pfam" id="PF01795">
    <property type="entry name" value="Methyltransf_5"/>
    <property type="match status" value="1"/>
</dbReference>
<keyword evidence="5 7" id="KW-0808">Transferase</keyword>